<accession>A0A0D0K4H0</accession>
<evidence type="ECO:0008006" key="3">
    <source>
        <dbReference type="Google" id="ProtNLM"/>
    </source>
</evidence>
<gene>
    <name evidence="1" type="ORF">RU08_06415</name>
</gene>
<dbReference type="Proteomes" id="UP000032068">
    <property type="component" value="Unassembled WGS sequence"/>
</dbReference>
<evidence type="ECO:0000313" key="1">
    <source>
        <dbReference type="EMBL" id="KIQ03334.1"/>
    </source>
</evidence>
<reference evidence="1 2" key="1">
    <citation type="submission" date="2014-12" db="EMBL/GenBank/DDBJ databases">
        <title>16Stimator: statistical estimation of ribosomal gene copy numbers from draft genome assemblies.</title>
        <authorList>
            <person name="Perisin M.A."/>
            <person name="Vetter M."/>
            <person name="Gilbert J.A."/>
            <person name="Bergelson J."/>
        </authorList>
    </citation>
    <scope>NUCLEOTIDE SEQUENCE [LARGE SCALE GENOMIC DNA]</scope>
    <source>
        <strain evidence="1 2">MEJ086</strain>
    </source>
</reference>
<proteinExistence type="predicted"/>
<sequence length="91" mass="9778">MTDFIPLSSNPTTTPVLLIDTSHSYIDLHESAQQRLSAVRGLLHSLAAMTIAHADATDVQNISAAAHLLTEDACDLVKAAHKAAMRERCRG</sequence>
<name>A0A0D0K4H0_9PSED</name>
<comment type="caution">
    <text evidence="1">The sequence shown here is derived from an EMBL/GenBank/DDBJ whole genome shotgun (WGS) entry which is preliminary data.</text>
</comment>
<protein>
    <recommendedName>
        <fullName evidence="3">Short-chain dehydrogenase</fullName>
    </recommendedName>
</protein>
<evidence type="ECO:0000313" key="2">
    <source>
        <dbReference type="Proteomes" id="UP000032068"/>
    </source>
</evidence>
<dbReference type="AlphaFoldDB" id="A0A0D0K4H0"/>
<organism evidence="1 2">
    <name type="scientific">Pseudomonas fulva</name>
    <dbReference type="NCBI Taxonomy" id="47880"/>
    <lineage>
        <taxon>Bacteria</taxon>
        <taxon>Pseudomonadati</taxon>
        <taxon>Pseudomonadota</taxon>
        <taxon>Gammaproteobacteria</taxon>
        <taxon>Pseudomonadales</taxon>
        <taxon>Pseudomonadaceae</taxon>
        <taxon>Pseudomonas</taxon>
    </lineage>
</organism>
<dbReference type="OrthoDB" id="6908570at2"/>
<dbReference type="EMBL" id="JXQW01000013">
    <property type="protein sequence ID" value="KIQ03334.1"/>
    <property type="molecule type" value="Genomic_DNA"/>
</dbReference>